<dbReference type="FunFam" id="3.40.640.10:FF:000084">
    <property type="entry name" value="IscS-like cysteine desulfurase"/>
    <property type="match status" value="1"/>
</dbReference>
<evidence type="ECO:0000313" key="9">
    <source>
        <dbReference type="EMBL" id="ADL35354.1"/>
    </source>
</evidence>
<dbReference type="eggNOG" id="COG1104">
    <property type="taxonomic scope" value="Bacteria"/>
</dbReference>
<gene>
    <name evidence="9" type="primary">iscS</name>
    <name evidence="9" type="ordered locus">bpr_I2621</name>
</gene>
<dbReference type="InterPro" id="IPR015422">
    <property type="entry name" value="PyrdxlP-dep_Trfase_small"/>
</dbReference>
<dbReference type="SUPFAM" id="SSF53383">
    <property type="entry name" value="PLP-dependent transferases"/>
    <property type="match status" value="1"/>
</dbReference>
<dbReference type="AlphaFoldDB" id="E0RY96"/>
<evidence type="ECO:0000256" key="7">
    <source>
        <dbReference type="RuleBase" id="RU004504"/>
    </source>
</evidence>
<evidence type="ECO:0000259" key="8">
    <source>
        <dbReference type="Pfam" id="PF00266"/>
    </source>
</evidence>
<dbReference type="STRING" id="515622.bpr_I2621"/>
<dbReference type="PANTHER" id="PTHR11601">
    <property type="entry name" value="CYSTEINE DESULFURYLASE FAMILY MEMBER"/>
    <property type="match status" value="1"/>
</dbReference>
<evidence type="ECO:0000313" key="10">
    <source>
        <dbReference type="Proteomes" id="UP000001299"/>
    </source>
</evidence>
<dbReference type="GO" id="GO:0031071">
    <property type="term" value="F:cysteine desulfurase activity"/>
    <property type="evidence" value="ECO:0007669"/>
    <property type="project" value="UniProtKB-EC"/>
</dbReference>
<evidence type="ECO:0000256" key="1">
    <source>
        <dbReference type="ARBA" id="ARBA00001933"/>
    </source>
</evidence>
<dbReference type="PIRSF" id="PIRSF005572">
    <property type="entry name" value="NifS"/>
    <property type="match status" value="1"/>
</dbReference>
<dbReference type="Gene3D" id="1.10.260.50">
    <property type="match status" value="1"/>
</dbReference>
<reference evidence="9 10" key="1">
    <citation type="journal article" date="2010" name="PLoS ONE">
        <title>The glycobiome of the rumen bacterium Butyrivibrio proteoclasticus B316(T) highlights adaptation to a polysaccharide-rich environment.</title>
        <authorList>
            <person name="Kelly W.J."/>
            <person name="Leahy S.C."/>
            <person name="Altermann E."/>
            <person name="Yeoman C.J."/>
            <person name="Dunne J.C."/>
            <person name="Kong Z."/>
            <person name="Pacheco D.M."/>
            <person name="Li D."/>
            <person name="Noel S.J."/>
            <person name="Moon C.D."/>
            <person name="Cookson A.L."/>
            <person name="Attwood G.T."/>
        </authorList>
    </citation>
    <scope>NUCLEOTIDE SEQUENCE [LARGE SCALE GENOMIC DNA]</scope>
    <source>
        <strain evidence="10">ATCC 51982 / DSM 14932 / B316</strain>
    </source>
</reference>
<dbReference type="InterPro" id="IPR015421">
    <property type="entry name" value="PyrdxlP-dep_Trfase_major"/>
</dbReference>
<dbReference type="GO" id="GO:0051536">
    <property type="term" value="F:iron-sulfur cluster binding"/>
    <property type="evidence" value="ECO:0007669"/>
    <property type="project" value="UniProtKB-KW"/>
</dbReference>
<comment type="cofactor">
    <cofactor evidence="1 7">
        <name>pyridoxal 5'-phosphate</name>
        <dbReference type="ChEBI" id="CHEBI:597326"/>
    </cofactor>
</comment>
<dbReference type="InterPro" id="IPR020578">
    <property type="entry name" value="Aminotrans_V_PyrdxlP_BS"/>
</dbReference>
<dbReference type="GO" id="GO:0046872">
    <property type="term" value="F:metal ion binding"/>
    <property type="evidence" value="ECO:0007669"/>
    <property type="project" value="UniProtKB-KW"/>
</dbReference>
<dbReference type="PANTHER" id="PTHR11601:SF50">
    <property type="entry name" value="CYSTEINE DESULFURASE ISCS 2-RELATED"/>
    <property type="match status" value="1"/>
</dbReference>
<evidence type="ECO:0000256" key="2">
    <source>
        <dbReference type="ARBA" id="ARBA00006490"/>
    </source>
</evidence>
<dbReference type="Pfam" id="PF00266">
    <property type="entry name" value="Aminotran_5"/>
    <property type="match status" value="1"/>
</dbReference>
<accession>E0RY96</accession>
<dbReference type="PROSITE" id="PS00595">
    <property type="entry name" value="AA_TRANSFER_CLASS_5"/>
    <property type="match status" value="1"/>
</dbReference>
<keyword evidence="9" id="KW-0808">Transferase</keyword>
<organism evidence="9 10">
    <name type="scientific">Butyrivibrio proteoclasticus (strain ATCC 51982 / DSM 14932 / B316)</name>
    <name type="common">Clostridium proteoclasticum</name>
    <dbReference type="NCBI Taxonomy" id="515622"/>
    <lineage>
        <taxon>Bacteria</taxon>
        <taxon>Bacillati</taxon>
        <taxon>Bacillota</taxon>
        <taxon>Clostridia</taxon>
        <taxon>Lachnospirales</taxon>
        <taxon>Lachnospiraceae</taxon>
        <taxon>Butyrivibrio</taxon>
    </lineage>
</organism>
<dbReference type="Gene3D" id="3.90.1150.10">
    <property type="entry name" value="Aspartate Aminotransferase, domain 1"/>
    <property type="match status" value="1"/>
</dbReference>
<keyword evidence="10" id="KW-1185">Reference proteome</keyword>
<protein>
    <submittedName>
        <fullName evidence="9">Cysteine desulfurase IscS</fullName>
        <ecNumber evidence="9">2.8.1.7</ecNumber>
    </submittedName>
</protein>
<evidence type="ECO:0000256" key="5">
    <source>
        <dbReference type="ARBA" id="ARBA00023004"/>
    </source>
</evidence>
<keyword evidence="5" id="KW-0408">Iron</keyword>
<proteinExistence type="inferred from homology"/>
<name>E0RY96_BUTPB</name>
<dbReference type="InterPro" id="IPR016454">
    <property type="entry name" value="Cysteine_dSase"/>
</dbReference>
<evidence type="ECO:0000256" key="4">
    <source>
        <dbReference type="ARBA" id="ARBA00022898"/>
    </source>
</evidence>
<dbReference type="InterPro" id="IPR000192">
    <property type="entry name" value="Aminotrans_V_dom"/>
</dbReference>
<dbReference type="KEGG" id="bpb:bpr_I2621"/>
<keyword evidence="3" id="KW-0479">Metal-binding</keyword>
<evidence type="ECO:0000256" key="3">
    <source>
        <dbReference type="ARBA" id="ARBA00022723"/>
    </source>
</evidence>
<dbReference type="RefSeq" id="WP_013282007.1">
    <property type="nucleotide sequence ID" value="NC_014387.1"/>
</dbReference>
<sequence length="385" mass="41956">MEAYLDNSATTRVFDEVAAAVVKTMTEEYGNASSVHHMGTVSGERVAQARETIASTLKVDPQEIFFTSGGTESDNLAVIGAARANKWRGQHIITTSIEHPAIQETTTFLEKEGFETTYLPVGPDGVVDIETLKAAIRPDTILVSMMFVNNEIGAIEPIEEAGRVIKSINPDIVFHVDAVQAYGKVMIRPRSMNIDLLSVSGHKIHGPKGIGFLYIKKGTKIVPICYGGGQQKGMRSGTENVPGIVGLALAAKMCYTDFDAHIEKLYELKKYLVESLKEKLSDIQINGPEVTKGAPHIVSVSIRGLAAETVLNMLSSKGIYVSAGSACTSNNPHVSDTLKAIGLDKNLLESTIRISMSMMTTREEIDYLIDTLCSQVDTMRKFYRH</sequence>
<dbReference type="EMBL" id="CP001810">
    <property type="protein sequence ID" value="ADL35354.1"/>
    <property type="molecule type" value="Genomic_DNA"/>
</dbReference>
<comment type="similarity">
    <text evidence="2">Belongs to the class-V pyridoxal-phosphate-dependent aminotransferase family. NifS/IscS subfamily.</text>
</comment>
<keyword evidence="6" id="KW-0411">Iron-sulfur</keyword>
<evidence type="ECO:0000256" key="6">
    <source>
        <dbReference type="ARBA" id="ARBA00023014"/>
    </source>
</evidence>
<dbReference type="Proteomes" id="UP000001299">
    <property type="component" value="Chromosome 1"/>
</dbReference>
<keyword evidence="4" id="KW-0663">Pyridoxal phosphate</keyword>
<dbReference type="Gene3D" id="3.40.640.10">
    <property type="entry name" value="Type I PLP-dependent aspartate aminotransferase-like (Major domain)"/>
    <property type="match status" value="1"/>
</dbReference>
<dbReference type="InterPro" id="IPR015424">
    <property type="entry name" value="PyrdxlP-dep_Trfase"/>
</dbReference>
<dbReference type="HOGENOM" id="CLU_003433_0_0_9"/>
<dbReference type="NCBIfam" id="NF002806">
    <property type="entry name" value="PRK02948.1"/>
    <property type="match status" value="1"/>
</dbReference>
<feature type="domain" description="Aminotransferase class V" evidence="8">
    <location>
        <begin position="4"/>
        <end position="368"/>
    </location>
</feature>
<dbReference type="EC" id="2.8.1.7" evidence="9"/>